<dbReference type="GO" id="GO:0003677">
    <property type="term" value="F:DNA binding"/>
    <property type="evidence" value="ECO:0007669"/>
    <property type="project" value="InterPro"/>
</dbReference>
<reference evidence="2 3" key="1">
    <citation type="submission" date="2018-03" db="EMBL/GenBank/DDBJ databases">
        <title>Novel Streptomyces sp. from soil.</title>
        <authorList>
            <person name="Tan G.Y.A."/>
            <person name="Lee Z.Y."/>
        </authorList>
    </citation>
    <scope>NUCLEOTIDE SEQUENCE [LARGE SCALE GENOMIC DNA]</scope>
    <source>
        <strain evidence="2 3">ST5x</strain>
    </source>
</reference>
<evidence type="ECO:0000313" key="3">
    <source>
        <dbReference type="Proteomes" id="UP000239322"/>
    </source>
</evidence>
<dbReference type="InterPro" id="IPR036388">
    <property type="entry name" value="WH-like_DNA-bd_sf"/>
</dbReference>
<dbReference type="PROSITE" id="PS50043">
    <property type="entry name" value="HTH_LUXR_2"/>
    <property type="match status" value="1"/>
</dbReference>
<comment type="caution">
    <text evidence="2">The sequence shown here is derived from an EMBL/GenBank/DDBJ whole genome shotgun (WGS) entry which is preliminary data.</text>
</comment>
<dbReference type="InterPro" id="IPR016032">
    <property type="entry name" value="Sig_transdc_resp-reg_C-effctor"/>
</dbReference>
<feature type="domain" description="HTH luxR-type" evidence="1">
    <location>
        <begin position="261"/>
        <end position="326"/>
    </location>
</feature>
<gene>
    <name evidence="2" type="ORF">C6N75_07600</name>
</gene>
<dbReference type="Proteomes" id="UP000239322">
    <property type="component" value="Unassembled WGS sequence"/>
</dbReference>
<dbReference type="PANTHER" id="PTHR34293">
    <property type="entry name" value="HTH-TYPE TRANSCRIPTIONAL REGULATOR TRMBL2"/>
    <property type="match status" value="1"/>
</dbReference>
<dbReference type="RefSeq" id="WP_105868094.1">
    <property type="nucleotide sequence ID" value="NZ_PVLV01000098.1"/>
</dbReference>
<dbReference type="SUPFAM" id="SSF46894">
    <property type="entry name" value="C-terminal effector domain of the bipartite response regulators"/>
    <property type="match status" value="1"/>
</dbReference>
<sequence length="330" mass="36028">MLDVLGMNAITESVYRGMLAQPQDGVAELSTRLRLTEPEVRAALDELSELALIRPSADDSQRMHAVSPHLGMEILLARQQAELAAQQKRVEESRAAAVRLISEFAHQEPRTPGANVQYLEGIDVIRDHLTAMNDEVRDEFLTFAPGGPQTAANMRSSRPLNQRLLERGVQMRTIYLDSIRNDPATVAHAEWITSLGGQVRTVPSLPNRMIICDRRVAIVAGDSDNTGASAAVLRAQGILTSLTALFENVWRSAEPLGEAAAPADDGELNAQQAEALRLLALGYTDETIAKRLGVSPRTARRISTTLMTHLDARSRFQAGAHAAHRGLIRL</sequence>
<proteinExistence type="predicted"/>
<dbReference type="GO" id="GO:0006355">
    <property type="term" value="P:regulation of DNA-templated transcription"/>
    <property type="evidence" value="ECO:0007669"/>
    <property type="project" value="InterPro"/>
</dbReference>
<dbReference type="EMBL" id="PVLV01000098">
    <property type="protein sequence ID" value="PRH79821.1"/>
    <property type="molecule type" value="Genomic_DNA"/>
</dbReference>
<dbReference type="Gene3D" id="1.10.10.10">
    <property type="entry name" value="Winged helix-like DNA-binding domain superfamily/Winged helix DNA-binding domain"/>
    <property type="match status" value="2"/>
</dbReference>
<dbReference type="PANTHER" id="PTHR34293:SF1">
    <property type="entry name" value="HTH-TYPE TRANSCRIPTIONAL REGULATOR TRMBL2"/>
    <property type="match status" value="1"/>
</dbReference>
<dbReference type="InterPro" id="IPR051797">
    <property type="entry name" value="TrmB-like"/>
</dbReference>
<evidence type="ECO:0000259" key="1">
    <source>
        <dbReference type="PROSITE" id="PS50043"/>
    </source>
</evidence>
<dbReference type="SMART" id="SM00421">
    <property type="entry name" value="HTH_LUXR"/>
    <property type="match status" value="1"/>
</dbReference>
<dbReference type="AlphaFoldDB" id="A0A2S9PZH0"/>
<evidence type="ECO:0000313" key="2">
    <source>
        <dbReference type="EMBL" id="PRH79821.1"/>
    </source>
</evidence>
<organism evidence="2 3">
    <name type="scientific">Streptomyces solincola</name>
    <dbReference type="NCBI Taxonomy" id="2100817"/>
    <lineage>
        <taxon>Bacteria</taxon>
        <taxon>Bacillati</taxon>
        <taxon>Actinomycetota</taxon>
        <taxon>Actinomycetes</taxon>
        <taxon>Kitasatosporales</taxon>
        <taxon>Streptomycetaceae</taxon>
        <taxon>Streptomyces</taxon>
    </lineage>
</organism>
<dbReference type="InterPro" id="IPR000792">
    <property type="entry name" value="Tscrpt_reg_LuxR_C"/>
</dbReference>
<accession>A0A2S9PZH0</accession>
<name>A0A2S9PZH0_9ACTN</name>
<protein>
    <submittedName>
        <fullName evidence="2">Helix-turn-helix transcriptional regulator</fullName>
    </submittedName>
</protein>
<dbReference type="OrthoDB" id="4266042at2"/>
<keyword evidence="3" id="KW-1185">Reference proteome</keyword>
<dbReference type="Pfam" id="PF13384">
    <property type="entry name" value="HTH_23"/>
    <property type="match status" value="1"/>
</dbReference>